<organism evidence="1 2">
    <name type="scientific">Parnassius mnemosyne</name>
    <name type="common">clouded apollo</name>
    <dbReference type="NCBI Taxonomy" id="213953"/>
    <lineage>
        <taxon>Eukaryota</taxon>
        <taxon>Metazoa</taxon>
        <taxon>Ecdysozoa</taxon>
        <taxon>Arthropoda</taxon>
        <taxon>Hexapoda</taxon>
        <taxon>Insecta</taxon>
        <taxon>Pterygota</taxon>
        <taxon>Neoptera</taxon>
        <taxon>Endopterygota</taxon>
        <taxon>Lepidoptera</taxon>
        <taxon>Glossata</taxon>
        <taxon>Ditrysia</taxon>
        <taxon>Papilionoidea</taxon>
        <taxon>Papilionidae</taxon>
        <taxon>Parnassiinae</taxon>
        <taxon>Parnassini</taxon>
        <taxon>Parnassius</taxon>
        <taxon>Driopa</taxon>
    </lineage>
</organism>
<sequence>MYRNVLITENQRCLQQILWRFNPSEEVKKYKLNTVTYGTASAPYLATRCLVQLGQECTDTHIQETILHDFYVDDYISGHDSMQELIRICKGVTTQLQTGQFNLRKWQSNSKLILDTIQQNNSTDELLTLNNDSCAKTLGLHLT</sequence>
<dbReference type="PANTHER" id="PTHR47331">
    <property type="entry name" value="PHD-TYPE DOMAIN-CONTAINING PROTEIN"/>
    <property type="match status" value="1"/>
</dbReference>
<keyword evidence="2" id="KW-1185">Reference proteome</keyword>
<comment type="caution">
    <text evidence="1">The sequence shown here is derived from an EMBL/GenBank/DDBJ whole genome shotgun (WGS) entry which is preliminary data.</text>
</comment>
<evidence type="ECO:0000313" key="1">
    <source>
        <dbReference type="EMBL" id="CAK1591157.1"/>
    </source>
</evidence>
<evidence type="ECO:0008006" key="3">
    <source>
        <dbReference type="Google" id="ProtNLM"/>
    </source>
</evidence>
<dbReference type="Proteomes" id="UP001314205">
    <property type="component" value="Unassembled WGS sequence"/>
</dbReference>
<dbReference type="SUPFAM" id="SSF56672">
    <property type="entry name" value="DNA/RNA polymerases"/>
    <property type="match status" value="1"/>
</dbReference>
<dbReference type="AlphaFoldDB" id="A0AAV1LAU2"/>
<gene>
    <name evidence="1" type="ORF">PARMNEM_LOCUS11429</name>
</gene>
<reference evidence="1 2" key="1">
    <citation type="submission" date="2023-11" db="EMBL/GenBank/DDBJ databases">
        <authorList>
            <person name="Hedman E."/>
            <person name="Englund M."/>
            <person name="Stromberg M."/>
            <person name="Nyberg Akerstrom W."/>
            <person name="Nylinder S."/>
            <person name="Jareborg N."/>
            <person name="Kallberg Y."/>
            <person name="Kronander E."/>
        </authorList>
    </citation>
    <scope>NUCLEOTIDE SEQUENCE [LARGE SCALE GENOMIC DNA]</scope>
</reference>
<accession>A0AAV1LAU2</accession>
<proteinExistence type="predicted"/>
<evidence type="ECO:0000313" key="2">
    <source>
        <dbReference type="Proteomes" id="UP001314205"/>
    </source>
</evidence>
<dbReference type="InterPro" id="IPR043502">
    <property type="entry name" value="DNA/RNA_pol_sf"/>
</dbReference>
<name>A0AAV1LAU2_9NEOP</name>
<dbReference type="GO" id="GO:0071897">
    <property type="term" value="P:DNA biosynthetic process"/>
    <property type="evidence" value="ECO:0007669"/>
    <property type="project" value="UniProtKB-ARBA"/>
</dbReference>
<dbReference type="EMBL" id="CAVLGL010000086">
    <property type="protein sequence ID" value="CAK1591157.1"/>
    <property type="molecule type" value="Genomic_DNA"/>
</dbReference>
<protein>
    <recommendedName>
        <fullName evidence="3">Reverse transcriptase</fullName>
    </recommendedName>
</protein>